<reference evidence="1" key="1">
    <citation type="submission" date="2019-03" db="EMBL/GenBank/DDBJ databases">
        <title>Long read genome sequence of the mycoparasitic Pythium oligandrum ATCC 38472 isolated from sugarbeet rhizosphere.</title>
        <authorList>
            <person name="Gaulin E."/>
        </authorList>
    </citation>
    <scope>NUCLEOTIDE SEQUENCE</scope>
    <source>
        <strain evidence="1">ATCC 38472_TT</strain>
    </source>
</reference>
<dbReference type="Proteomes" id="UP000794436">
    <property type="component" value="Unassembled WGS sequence"/>
</dbReference>
<evidence type="ECO:0000313" key="2">
    <source>
        <dbReference type="Proteomes" id="UP000794436"/>
    </source>
</evidence>
<evidence type="ECO:0008006" key="3">
    <source>
        <dbReference type="Google" id="ProtNLM"/>
    </source>
</evidence>
<dbReference type="AlphaFoldDB" id="A0A8K1CMI5"/>
<gene>
    <name evidence="1" type="ORF">Poli38472_007987</name>
</gene>
<keyword evidence="2" id="KW-1185">Reference proteome</keyword>
<proteinExistence type="predicted"/>
<dbReference type="OrthoDB" id="158739at2759"/>
<protein>
    <recommendedName>
        <fullName evidence="3">Crinkler (CRN) family protein</fullName>
    </recommendedName>
</protein>
<evidence type="ECO:0000313" key="1">
    <source>
        <dbReference type="EMBL" id="TMW65345.1"/>
    </source>
</evidence>
<organism evidence="1 2">
    <name type="scientific">Pythium oligandrum</name>
    <name type="common">Mycoparasitic fungus</name>
    <dbReference type="NCBI Taxonomy" id="41045"/>
    <lineage>
        <taxon>Eukaryota</taxon>
        <taxon>Sar</taxon>
        <taxon>Stramenopiles</taxon>
        <taxon>Oomycota</taxon>
        <taxon>Peronosporomycetes</taxon>
        <taxon>Pythiales</taxon>
        <taxon>Pythiaceae</taxon>
        <taxon>Pythium</taxon>
    </lineage>
</organism>
<sequence>MSLSTQGYTIYLVVDEVQILYKDRTSSPRRKSTVFWELVKLVRNDAASTIRILMFGAYGSDPQYTQSMTPVDFSADMVLGIKHLNFRREEIEEYVEKWFVGIRCLQGTMKTFCDCLQFLTGGHVGLCAVAIGVLNTVYFSRVGCGGVTPFAYDWICMLEQGSLYREKDHALFDALILTCAVKVLTTLEMEDLDGLERLFYGVENHLDAQLLDECIRKGILIGCEGRVEFSSPVMWRYFVKMRVGHVDRALHGPNTLQEMIARVVRAIDYDSIRKTLGRTLSNDIPLERAWQMEFYKASYRCTPSTCVTSADVGALFGSTGFIDFTVECGDNFWGIELLREGSALDEHIGRFAPGGSYSLLQLSDYCLVDFRRVSSMEDTARATTIQDLNRCEKLYVVCYDRKLAHVSVLNSQSVWNIS</sequence>
<accession>A0A8K1CMI5</accession>
<dbReference type="EMBL" id="SPLM01000037">
    <property type="protein sequence ID" value="TMW65345.1"/>
    <property type="molecule type" value="Genomic_DNA"/>
</dbReference>
<comment type="caution">
    <text evidence="1">The sequence shown here is derived from an EMBL/GenBank/DDBJ whole genome shotgun (WGS) entry which is preliminary data.</text>
</comment>
<name>A0A8K1CMI5_PYTOL</name>